<evidence type="ECO:0000256" key="2">
    <source>
        <dbReference type="SAM" id="Phobius"/>
    </source>
</evidence>
<keyword evidence="4" id="KW-1185">Reference proteome</keyword>
<feature type="compositionally biased region" description="Basic and acidic residues" evidence="1">
    <location>
        <begin position="687"/>
        <end position="699"/>
    </location>
</feature>
<sequence length="699" mass="78799">MAINEEPLNFGSDSTQDESDARINDDKPKQPEFNSTETFSVDISEKKENVSPEQNLQENTLVPLTPPKPTTITPVVQQSEIATTKFKKIPLWKRWQLWGILLVLCSGGVGYGATTMLLKLPKTQSCSKVFWPIASASIRLYCAQTAAEEKDVAGLLAAIELVAVLPENHPLRPEIDRNIDRWAAGILTIGEDEFQEGNLEEAIATAQKIPRNLSSKELVDQKIEQWNSIWSEGEEQYAKVEEKLREADWNGAFNWAVRLTDSSNQYWATTKYEESINNINVAQEENASLTKAQTELTNGTIENLIIAIDRADDIKEGSYTYEQAQEIIQEGKEKLVANMERLIERRDWQQLLRITPRIPRSLNLQKRVEDWQILANAGSSAQLDTVFGIEEAIEEAEKLEKDSEYYDLGQKLIKSWTSEIDGVRHLSKAREISRVGTIANLNQAIAEAKLVSSSNPRYSEALQEINKWRGQIQTIEDRPILNRAQELSYGNNINAWRRAIAEVNLISRSSPLYSEAQNYARTWRANVERVEDEPILDEADSFANINNYPAAIDAARKVRSGRALYPEAQSRISRWQQEVDGQKYISEANNIARGSTPEALAQAIRTARQASPNSSVYPQVVRDVNDWAAEILSIARQASDNSLEQAIEIAAQVPSGTTSFSTAQEEIKAWKIRIAPPLPEAVPPTFKLDKLRKQRDRQN</sequence>
<keyword evidence="2" id="KW-0812">Transmembrane</keyword>
<dbReference type="AlphaFoldDB" id="A0A964FG14"/>
<protein>
    <submittedName>
        <fullName evidence="3">Chromosome segregation ATPase</fullName>
    </submittedName>
</protein>
<evidence type="ECO:0000313" key="4">
    <source>
        <dbReference type="Proteomes" id="UP000729733"/>
    </source>
</evidence>
<accession>A0A964FG14</accession>
<feature type="compositionally biased region" description="Polar residues" evidence="1">
    <location>
        <begin position="32"/>
        <end position="41"/>
    </location>
</feature>
<dbReference type="Proteomes" id="UP000729733">
    <property type="component" value="Unassembled WGS sequence"/>
</dbReference>
<feature type="transmembrane region" description="Helical" evidence="2">
    <location>
        <begin position="95"/>
        <end position="118"/>
    </location>
</feature>
<evidence type="ECO:0000313" key="3">
    <source>
        <dbReference type="EMBL" id="MCC0177536.1"/>
    </source>
</evidence>
<comment type="caution">
    <text evidence="3">The sequence shown here is derived from an EMBL/GenBank/DDBJ whole genome shotgun (WGS) entry which is preliminary data.</text>
</comment>
<feature type="compositionally biased region" description="Basic and acidic residues" evidence="1">
    <location>
        <begin position="19"/>
        <end position="30"/>
    </location>
</feature>
<dbReference type="RefSeq" id="WP_229640600.1">
    <property type="nucleotide sequence ID" value="NZ_JADWDC010000024.1"/>
</dbReference>
<feature type="region of interest" description="Disordered" evidence="1">
    <location>
        <begin position="679"/>
        <end position="699"/>
    </location>
</feature>
<proteinExistence type="predicted"/>
<dbReference type="EMBL" id="JADWDC010000024">
    <property type="protein sequence ID" value="MCC0177536.1"/>
    <property type="molecule type" value="Genomic_DNA"/>
</dbReference>
<evidence type="ECO:0000256" key="1">
    <source>
        <dbReference type="SAM" id="MobiDB-lite"/>
    </source>
</evidence>
<name>A0A964FG14_9CYAN</name>
<keyword evidence="2" id="KW-0472">Membrane</keyword>
<feature type="region of interest" description="Disordered" evidence="1">
    <location>
        <begin position="1"/>
        <end position="55"/>
    </location>
</feature>
<gene>
    <name evidence="3" type="ORF">I4641_11155</name>
</gene>
<organism evidence="3 4">
    <name type="scientific">Waterburya agarophytonicola KI4</name>
    <dbReference type="NCBI Taxonomy" id="2874699"/>
    <lineage>
        <taxon>Bacteria</taxon>
        <taxon>Bacillati</taxon>
        <taxon>Cyanobacteriota</taxon>
        <taxon>Cyanophyceae</taxon>
        <taxon>Pleurocapsales</taxon>
        <taxon>Hyellaceae</taxon>
        <taxon>Waterburya</taxon>
        <taxon>Waterburya agarophytonicola</taxon>
    </lineage>
</organism>
<reference evidence="3" key="1">
    <citation type="journal article" date="2021" name="Antonie Van Leeuwenhoek">
        <title>Draft genome and description of Waterburya agarophytonicola gen. nov. sp. nov. (Pleurocapsales, Cyanobacteria): a seaweed symbiont.</title>
        <authorList>
            <person name="Bonthond G."/>
            <person name="Shalygin S."/>
            <person name="Bayer T."/>
            <person name="Weinberger F."/>
        </authorList>
    </citation>
    <scope>NUCLEOTIDE SEQUENCE</scope>
    <source>
        <strain evidence="3">KI4</strain>
    </source>
</reference>
<keyword evidence="2" id="KW-1133">Transmembrane helix</keyword>